<reference evidence="3 4" key="1">
    <citation type="submission" date="2021-08" db="EMBL/GenBank/DDBJ databases">
        <title>Draft Genome Sequence of Phanerochaete sordida strain YK-624.</title>
        <authorList>
            <person name="Mori T."/>
            <person name="Dohra H."/>
            <person name="Suzuki T."/>
            <person name="Kawagishi H."/>
            <person name="Hirai H."/>
        </authorList>
    </citation>
    <scope>NUCLEOTIDE SEQUENCE [LARGE SCALE GENOMIC DNA]</scope>
    <source>
        <strain evidence="3 4">YK-624</strain>
    </source>
</reference>
<feature type="domain" description="BTB" evidence="2">
    <location>
        <begin position="76"/>
        <end position="149"/>
    </location>
</feature>
<dbReference type="Gene3D" id="3.30.710.10">
    <property type="entry name" value="Potassium Channel Kv1.1, Chain A"/>
    <property type="match status" value="1"/>
</dbReference>
<dbReference type="InterPro" id="IPR000210">
    <property type="entry name" value="BTB/POZ_dom"/>
</dbReference>
<dbReference type="Proteomes" id="UP000703269">
    <property type="component" value="Unassembled WGS sequence"/>
</dbReference>
<feature type="region of interest" description="Disordered" evidence="1">
    <location>
        <begin position="1"/>
        <end position="31"/>
    </location>
</feature>
<evidence type="ECO:0000313" key="4">
    <source>
        <dbReference type="Proteomes" id="UP000703269"/>
    </source>
</evidence>
<accession>A0A9P3GMT3</accession>
<evidence type="ECO:0000259" key="2">
    <source>
        <dbReference type="PROSITE" id="PS50097"/>
    </source>
</evidence>
<gene>
    <name evidence="3" type="ORF">PsYK624_133350</name>
</gene>
<evidence type="ECO:0000313" key="3">
    <source>
        <dbReference type="EMBL" id="GJE97124.1"/>
    </source>
</evidence>
<proteinExistence type="predicted"/>
<dbReference type="EMBL" id="BPQB01000068">
    <property type="protein sequence ID" value="GJE97124.1"/>
    <property type="molecule type" value="Genomic_DNA"/>
</dbReference>
<sequence length="457" mass="51288">MDSPSSTTGKRSRASSLVSDLSDSSTKRTRVDQEIEEMLQVSQTSQLSDTGLQTYASAEASLEPAERDETYYLQDGSFVLRVQNTLFNVHRTLLAKDGSLFSSMFTLPQGDQEAEGTSDNCPVHLTGETVPEFKNFLWVLYALPHELAEITLPQIDLSRLNRLIDIARVSFKYHFRSVETWALDVINEQVNRKPAPPIFCLPSTTTALLHTSNTLTASASSFATQAPQATSPQAIASNGALISRLMRLAQLCAHEKLLYTMISVLKMLMGHSIQYAHLAMTLADELDLRPLRGVAYFEVMQNAHVVVPQPRRARADEASPERWAVLDADGRLLVTPAQKLRLLTGYHRLTLVWERLRATPLPFEHASACSATWHQHGCTQCWLDFWKEKTRSDAVLQLGLADVLGRLRAISKEFVRWGSATYMHQDCRTAVRKVIQEKIRQVEEALPDYFVEDSADL</sequence>
<organism evidence="3 4">
    <name type="scientific">Phanerochaete sordida</name>
    <dbReference type="NCBI Taxonomy" id="48140"/>
    <lineage>
        <taxon>Eukaryota</taxon>
        <taxon>Fungi</taxon>
        <taxon>Dikarya</taxon>
        <taxon>Basidiomycota</taxon>
        <taxon>Agaricomycotina</taxon>
        <taxon>Agaricomycetes</taxon>
        <taxon>Polyporales</taxon>
        <taxon>Phanerochaetaceae</taxon>
        <taxon>Phanerochaete</taxon>
    </lineage>
</organism>
<dbReference type="AlphaFoldDB" id="A0A9P3GMT3"/>
<dbReference type="PROSITE" id="PS50097">
    <property type="entry name" value="BTB"/>
    <property type="match status" value="1"/>
</dbReference>
<evidence type="ECO:0000256" key="1">
    <source>
        <dbReference type="SAM" id="MobiDB-lite"/>
    </source>
</evidence>
<feature type="compositionally biased region" description="Low complexity" evidence="1">
    <location>
        <begin position="14"/>
        <end position="24"/>
    </location>
</feature>
<keyword evidence="4" id="KW-1185">Reference proteome</keyword>
<protein>
    <recommendedName>
        <fullName evidence="2">BTB domain-containing protein</fullName>
    </recommendedName>
</protein>
<dbReference type="InterPro" id="IPR011333">
    <property type="entry name" value="SKP1/BTB/POZ_sf"/>
</dbReference>
<name>A0A9P3GMT3_9APHY</name>
<comment type="caution">
    <text evidence="3">The sequence shown here is derived from an EMBL/GenBank/DDBJ whole genome shotgun (WGS) entry which is preliminary data.</text>
</comment>
<dbReference type="OrthoDB" id="8117402at2759"/>